<dbReference type="Proteomes" id="UP000228535">
    <property type="component" value="Unassembled WGS sequence"/>
</dbReference>
<proteinExistence type="predicted"/>
<dbReference type="EMBL" id="PGFA01000001">
    <property type="protein sequence ID" value="PJJ60476.1"/>
    <property type="molecule type" value="Genomic_DNA"/>
</dbReference>
<dbReference type="Pfam" id="PF18944">
    <property type="entry name" value="DUF5691"/>
    <property type="match status" value="1"/>
</dbReference>
<reference evidence="1 2" key="1">
    <citation type="submission" date="2017-11" db="EMBL/GenBank/DDBJ databases">
        <title>Genomic Encyclopedia of Archaeal and Bacterial Type Strains, Phase II (KMG-II): From Individual Species to Whole Genera.</title>
        <authorList>
            <person name="Goeker M."/>
        </authorList>
    </citation>
    <scope>NUCLEOTIDE SEQUENCE [LARGE SCALE GENOMIC DNA]</scope>
    <source>
        <strain evidence="1 2">DSM 11115</strain>
    </source>
</reference>
<organism evidence="1 2">
    <name type="scientific">Hymenobacter chitinivorans DSM 11115</name>
    <dbReference type="NCBI Taxonomy" id="1121954"/>
    <lineage>
        <taxon>Bacteria</taxon>
        <taxon>Pseudomonadati</taxon>
        <taxon>Bacteroidota</taxon>
        <taxon>Cytophagia</taxon>
        <taxon>Cytophagales</taxon>
        <taxon>Hymenobacteraceae</taxon>
        <taxon>Hymenobacter</taxon>
    </lineage>
</organism>
<accession>A0A2M9BR87</accession>
<sequence length="511" mass="55861">MNISSDWQQLLRVALLGTHQSGEAVPMPPGEFPAAASREAQVLLSAGALALVRKAGLVPAAATQAPAPAGPEAWPPLGPTGAQCLQQMLDNRRFSFFGGSYLPRVVARQRRIPHYLLPAVFEHDMLRIDLTEAGAAAGARGQWLAALNPAWQGMLAPEFSDPSDWETANLHRRRHLVRWLHRTQPAQLRQLLATALPTEAAADQATLLHELRQSVTAADVPLLEPYLRSGSKEVRQTAAALLARVPDSPLLTRLWALAAPLLLLAPAAAGGLQVYLPEAWHKDWQLAGIEAKDKRFEGGERAGWLGQMLALLPPGRWSAHWQLAPAELLRRTADSEWAQLLRTAWAQAAHLHRDAEWAQALLTEHAGQAFLAPKQAKELLNVLPLAQKNDFLRELLPPRSAITPAALQTLQLAAWEYWPRELTESVLELAAAAHTTPGLPGQVPWPQLQQMLYNLQAYADEADFARCAALLTPLTEVPGPLSGEIQETLAALDFRRQLTLSLDEPPGSDEP</sequence>
<gene>
    <name evidence="1" type="ORF">CLV45_1904</name>
</gene>
<evidence type="ECO:0000313" key="2">
    <source>
        <dbReference type="Proteomes" id="UP000228535"/>
    </source>
</evidence>
<dbReference type="AlphaFoldDB" id="A0A2M9BR87"/>
<comment type="caution">
    <text evidence="1">The sequence shown here is derived from an EMBL/GenBank/DDBJ whole genome shotgun (WGS) entry which is preliminary data.</text>
</comment>
<keyword evidence="2" id="KW-1185">Reference proteome</keyword>
<dbReference type="RefSeq" id="WP_100336124.1">
    <property type="nucleotide sequence ID" value="NZ_PGFA01000001.1"/>
</dbReference>
<name>A0A2M9BR87_9BACT</name>
<dbReference type="OrthoDB" id="262508at2"/>
<dbReference type="InterPro" id="IPR043746">
    <property type="entry name" value="DUF5691"/>
</dbReference>
<evidence type="ECO:0000313" key="1">
    <source>
        <dbReference type="EMBL" id="PJJ60476.1"/>
    </source>
</evidence>
<protein>
    <submittedName>
        <fullName evidence="1">Uncharacterized protein</fullName>
    </submittedName>
</protein>